<dbReference type="Gene3D" id="2.40.50.140">
    <property type="entry name" value="Nucleic acid-binding proteins"/>
    <property type="match status" value="1"/>
</dbReference>
<keyword evidence="4 6" id="KW-1133">Transmembrane helix</keyword>
<evidence type="ECO:0000256" key="6">
    <source>
        <dbReference type="SAM" id="Phobius"/>
    </source>
</evidence>
<feature type="domain" description="EamA" evidence="7">
    <location>
        <begin position="361"/>
        <end position="483"/>
    </location>
</feature>
<dbReference type="SUPFAM" id="SSF103481">
    <property type="entry name" value="Multidrug resistance efflux transporter EmrE"/>
    <property type="match status" value="2"/>
</dbReference>
<feature type="domain" description="EamA" evidence="7">
    <location>
        <begin position="38"/>
        <end position="176"/>
    </location>
</feature>
<feature type="transmembrane region" description="Helical" evidence="6">
    <location>
        <begin position="273"/>
        <end position="296"/>
    </location>
</feature>
<proteinExistence type="inferred from homology"/>
<dbReference type="SUPFAM" id="SSF50249">
    <property type="entry name" value="Nucleic acid-binding proteins"/>
    <property type="match status" value="2"/>
</dbReference>
<dbReference type="GO" id="GO:0016020">
    <property type="term" value="C:membrane"/>
    <property type="evidence" value="ECO:0007669"/>
    <property type="project" value="UniProtKB-SubCell"/>
</dbReference>
<keyword evidence="3 6" id="KW-0812">Transmembrane</keyword>
<dbReference type="OMA" id="MALMEFC"/>
<feature type="transmembrane region" description="Helical" evidence="6">
    <location>
        <begin position="425"/>
        <end position="445"/>
    </location>
</feature>
<dbReference type="AlphaFoldDB" id="A0A5P1F312"/>
<dbReference type="InterPro" id="IPR000620">
    <property type="entry name" value="EamA_dom"/>
</dbReference>
<dbReference type="PANTHER" id="PTHR31218">
    <property type="entry name" value="WAT1-RELATED PROTEIN"/>
    <property type="match status" value="1"/>
</dbReference>
<dbReference type="GO" id="GO:0022857">
    <property type="term" value="F:transmembrane transporter activity"/>
    <property type="evidence" value="ECO:0007669"/>
    <property type="project" value="InterPro"/>
</dbReference>
<feature type="transmembrane region" description="Helical" evidence="6">
    <location>
        <begin position="391"/>
        <end position="413"/>
    </location>
</feature>
<comment type="similarity">
    <text evidence="2">Belongs to the drug/metabolite transporter (DMT) superfamily. Plant drug/metabolite exporter (P-DME) (TC 2.A.7.4) family.</text>
</comment>
<feature type="transmembrane region" description="Helical" evidence="6">
    <location>
        <begin position="67"/>
        <end position="87"/>
    </location>
</feature>
<keyword evidence="5 6" id="KW-0472">Membrane</keyword>
<feature type="transmembrane region" description="Helical" evidence="6">
    <location>
        <begin position="359"/>
        <end position="379"/>
    </location>
</feature>
<feature type="transmembrane region" description="Helical" evidence="6">
    <location>
        <begin position="36"/>
        <end position="60"/>
    </location>
</feature>
<evidence type="ECO:0000256" key="2">
    <source>
        <dbReference type="ARBA" id="ARBA00007635"/>
    </source>
</evidence>
<feature type="transmembrane region" description="Helical" evidence="6">
    <location>
        <begin position="222"/>
        <end position="242"/>
    </location>
</feature>
<feature type="transmembrane region" description="Helical" evidence="6">
    <location>
        <begin position="308"/>
        <end position="328"/>
    </location>
</feature>
<evidence type="ECO:0000259" key="7">
    <source>
        <dbReference type="Pfam" id="PF00892"/>
    </source>
</evidence>
<evidence type="ECO:0000256" key="4">
    <source>
        <dbReference type="ARBA" id="ARBA00022989"/>
    </source>
</evidence>
<evidence type="ECO:0000256" key="5">
    <source>
        <dbReference type="ARBA" id="ARBA00023136"/>
    </source>
</evidence>
<evidence type="ECO:0000313" key="9">
    <source>
        <dbReference type="Proteomes" id="UP000243459"/>
    </source>
</evidence>
<dbReference type="EMBL" id="CM007384">
    <property type="protein sequence ID" value="ONK71021.1"/>
    <property type="molecule type" value="Genomic_DNA"/>
</dbReference>
<dbReference type="InterPro" id="IPR037185">
    <property type="entry name" value="EmrE-like"/>
</dbReference>
<dbReference type="InterPro" id="IPR030184">
    <property type="entry name" value="WAT1-related"/>
</dbReference>
<protein>
    <recommendedName>
        <fullName evidence="7">EamA domain-containing protein</fullName>
    </recommendedName>
</protein>
<sequence>MVIAFYKGPHLNSFIHHHPILHGSSQNDSNITHKKWIIGTFLMVLAAFCWSSWLVLLGIILKEYPSWIWSTVLLNLFSTIQCFIVAITTERNLNKWKLHWDEELLGVVYGGVLVSALVLYLQTWCIHKRGPVFVAMFSPLALLIAAAASSFLLGEVINLGSVLGGAFMVVGLYCVLWGKSRERKNMNSSVEDAKDSISIESRGMSMISKAAFNGGMNTFVFVFYRQAIAAVILLPLAIIFARKTAPPLPFKLMFKIFMLALFGYTVNLNMHSIAINLTSATVNLIPVFTFIIALLFREEIIRLRTFTGIAKAIGILICFTGVMIIAFYKDRHSNPFINDHQILHGSNQNRSHTSMNRTWIIGTFLMILVAFCWALWFVLQGLLLKEYPSWIWSSALVSMFSALQCFVVANIAVERNVNKWKLHWDGGLLAVVYNGVLVAGLVLYLQTWCIHKKGPVFVGMFFPLALVVTIIASSFIIEEVVSPGRFDQISVTLWGELAEIEGSSLENLKDAKPVVALLSVIGRRYLGEFQLSTKSSTLVLVNPEIPQCREMIDWYNLRLEVNDGTDTAYVTLFDEAEILICCTAIAYVEMFEDESSECYQKMKSCLEKEYVFLVKINEKEESNRKARCIIAQEVRKVEEIHPPIAETEETGRNKVIDARKRLFGLKSEMLKKKIKMKPSTSSS</sequence>
<evidence type="ECO:0000256" key="1">
    <source>
        <dbReference type="ARBA" id="ARBA00004141"/>
    </source>
</evidence>
<name>A0A5P1F312_ASPOF</name>
<accession>A0A5P1F312</accession>
<gene>
    <name evidence="8" type="ORF">A4U43_C04F3900</name>
</gene>
<evidence type="ECO:0000256" key="3">
    <source>
        <dbReference type="ARBA" id="ARBA00022692"/>
    </source>
</evidence>
<organism evidence="8 9">
    <name type="scientific">Asparagus officinalis</name>
    <name type="common">Garden asparagus</name>
    <dbReference type="NCBI Taxonomy" id="4686"/>
    <lineage>
        <taxon>Eukaryota</taxon>
        <taxon>Viridiplantae</taxon>
        <taxon>Streptophyta</taxon>
        <taxon>Embryophyta</taxon>
        <taxon>Tracheophyta</taxon>
        <taxon>Spermatophyta</taxon>
        <taxon>Magnoliopsida</taxon>
        <taxon>Liliopsida</taxon>
        <taxon>Asparagales</taxon>
        <taxon>Asparagaceae</taxon>
        <taxon>Asparagoideae</taxon>
        <taxon>Asparagus</taxon>
    </lineage>
</organism>
<feature type="transmembrane region" description="Helical" evidence="6">
    <location>
        <begin position="457"/>
        <end position="477"/>
    </location>
</feature>
<reference evidence="9" key="1">
    <citation type="journal article" date="2017" name="Nat. Commun.">
        <title>The asparagus genome sheds light on the origin and evolution of a young Y chromosome.</title>
        <authorList>
            <person name="Harkess A."/>
            <person name="Zhou J."/>
            <person name="Xu C."/>
            <person name="Bowers J.E."/>
            <person name="Van der Hulst R."/>
            <person name="Ayyampalayam S."/>
            <person name="Mercati F."/>
            <person name="Riccardi P."/>
            <person name="McKain M.R."/>
            <person name="Kakrana A."/>
            <person name="Tang H."/>
            <person name="Ray J."/>
            <person name="Groenendijk J."/>
            <person name="Arikit S."/>
            <person name="Mathioni S.M."/>
            <person name="Nakano M."/>
            <person name="Shan H."/>
            <person name="Telgmann-Rauber A."/>
            <person name="Kanno A."/>
            <person name="Yue Z."/>
            <person name="Chen H."/>
            <person name="Li W."/>
            <person name="Chen Y."/>
            <person name="Xu X."/>
            <person name="Zhang Y."/>
            <person name="Luo S."/>
            <person name="Chen H."/>
            <person name="Gao J."/>
            <person name="Mao Z."/>
            <person name="Pires J.C."/>
            <person name="Luo M."/>
            <person name="Kudrna D."/>
            <person name="Wing R.A."/>
            <person name="Meyers B.C."/>
            <person name="Yi K."/>
            <person name="Kong H."/>
            <person name="Lavrijsen P."/>
            <person name="Sunseri F."/>
            <person name="Falavigna A."/>
            <person name="Ye Y."/>
            <person name="Leebens-Mack J.H."/>
            <person name="Chen G."/>
        </authorList>
    </citation>
    <scope>NUCLEOTIDE SEQUENCE [LARGE SCALE GENOMIC DNA]</scope>
    <source>
        <strain evidence="9">cv. DH0086</strain>
    </source>
</reference>
<dbReference type="Pfam" id="PF00892">
    <property type="entry name" value="EamA"/>
    <property type="match status" value="2"/>
</dbReference>
<dbReference type="InterPro" id="IPR012340">
    <property type="entry name" value="NA-bd_OB-fold"/>
</dbReference>
<feature type="transmembrane region" description="Helical" evidence="6">
    <location>
        <begin position="248"/>
        <end position="266"/>
    </location>
</feature>
<feature type="transmembrane region" description="Helical" evidence="6">
    <location>
        <begin position="159"/>
        <end position="178"/>
    </location>
</feature>
<dbReference type="Gramene" id="ONK71021">
    <property type="protein sequence ID" value="ONK71021"/>
    <property type="gene ID" value="A4U43_C04F3900"/>
</dbReference>
<evidence type="ECO:0000313" key="8">
    <source>
        <dbReference type="EMBL" id="ONK71021.1"/>
    </source>
</evidence>
<dbReference type="Proteomes" id="UP000243459">
    <property type="component" value="Chromosome 4"/>
</dbReference>
<feature type="transmembrane region" description="Helical" evidence="6">
    <location>
        <begin position="132"/>
        <end position="153"/>
    </location>
</feature>
<keyword evidence="9" id="KW-1185">Reference proteome</keyword>
<comment type="subcellular location">
    <subcellularLocation>
        <location evidence="1">Membrane</location>
        <topology evidence="1">Multi-pass membrane protein</topology>
    </subcellularLocation>
</comment>
<feature type="transmembrane region" description="Helical" evidence="6">
    <location>
        <begin position="107"/>
        <end position="125"/>
    </location>
</feature>